<keyword evidence="5" id="KW-0809">Transit peptide</keyword>
<evidence type="ECO:0000256" key="9">
    <source>
        <dbReference type="RuleBase" id="RU003945"/>
    </source>
</evidence>
<dbReference type="WBParaSite" id="SRDH1_42130.6">
    <property type="protein sequence ID" value="SRDH1_42130.6"/>
    <property type="gene ID" value="SRDH1_42130"/>
</dbReference>
<evidence type="ECO:0000313" key="13">
    <source>
        <dbReference type="WBParaSite" id="SRDH1_42130.5"/>
    </source>
</evidence>
<dbReference type="InterPro" id="IPR028055">
    <property type="entry name" value="YidC/Oxa/ALB_C"/>
</dbReference>
<feature type="transmembrane region" description="Helical" evidence="10">
    <location>
        <begin position="49"/>
        <end position="71"/>
    </location>
</feature>
<keyword evidence="3 9" id="KW-0812">Transmembrane</keyword>
<keyword evidence="6 10" id="KW-1133">Transmembrane helix</keyword>
<evidence type="ECO:0000256" key="5">
    <source>
        <dbReference type="ARBA" id="ARBA00022946"/>
    </source>
</evidence>
<dbReference type="GO" id="GO:0005743">
    <property type="term" value="C:mitochondrial inner membrane"/>
    <property type="evidence" value="ECO:0007669"/>
    <property type="project" value="UniProtKB-SubCell"/>
</dbReference>
<dbReference type="NCBIfam" id="TIGR03592">
    <property type="entry name" value="yidC_oxa1_cterm"/>
    <property type="match status" value="1"/>
</dbReference>
<reference evidence="12" key="1">
    <citation type="submission" date="2022-06" db="EMBL/GenBank/DDBJ databases">
        <authorList>
            <person name="Berger JAMES D."/>
            <person name="Berger JAMES D."/>
        </authorList>
    </citation>
    <scope>NUCLEOTIDE SEQUENCE [LARGE SCALE GENOMIC DNA]</scope>
</reference>
<evidence type="ECO:0000256" key="6">
    <source>
        <dbReference type="ARBA" id="ARBA00022989"/>
    </source>
</evidence>
<dbReference type="WBParaSite" id="SRDH1_42130.7">
    <property type="protein sequence ID" value="SRDH1_42130.7"/>
    <property type="gene ID" value="SRDH1_42130"/>
</dbReference>
<feature type="transmembrane region" description="Helical" evidence="10">
    <location>
        <begin position="20"/>
        <end position="37"/>
    </location>
</feature>
<proteinExistence type="inferred from homology"/>
<sequence>MDDNVQIDLHDPKLASSLDILLLFILFYDAYFGCLNIKACFSLILCFRSLFVVLFSDNSFTITSFLLATFISHKDMIRLSRITKIFSETVLVQKTSSVPSMMRKLSTNTYLSAPSDCILPEPPLPPNEVVLNTLGEPTLASLGLNSYWPSGWYQSLLESLHVHLDLPWWGAIAASTILIRMCMFPIMVRQRRHLAEYTNIIPQVTVLQESLTRARLSGNYVEMMRTSEKMSQLMKNNNLNPLNTFKYVFLQAPIFLGVFTGIRGLVNLPVTSLQTGGTAWFTDLTASDPYCILPFLSMSLLLLTFETGAELRSGQTQLTIRLFSRALPVVGFLFVMNMPSALVWYWTVSNLVSLLQSVILRQRLVRSYLNLPSVRKPPPVIEKKRGFIAGFKESLNNSRLLAELDSRERIDAKAWQKSGHKAPPVTFISDPTKLTSNHQNVFPSDKTTNNGYQVQLEIKQNPKDR</sequence>
<name>A0AA85FA63_9TREM</name>
<accession>A0AA85FA63</accession>
<feature type="domain" description="Membrane insertase YidC/Oxa/ALB C-terminal" evidence="11">
    <location>
        <begin position="168"/>
        <end position="361"/>
    </location>
</feature>
<feature type="transmembrane region" description="Helical" evidence="10">
    <location>
        <begin position="326"/>
        <end position="346"/>
    </location>
</feature>
<dbReference type="GO" id="GO:0032977">
    <property type="term" value="F:membrane insertase activity"/>
    <property type="evidence" value="ECO:0007669"/>
    <property type="project" value="InterPro"/>
</dbReference>
<dbReference type="PANTHER" id="PTHR12428:SF66">
    <property type="entry name" value="MITOCHONDRIAL INNER MEMBRANE PROTEIN OXA1L"/>
    <property type="match status" value="1"/>
</dbReference>
<organism evidence="12 15">
    <name type="scientific">Schistosoma rodhaini</name>
    <dbReference type="NCBI Taxonomy" id="6188"/>
    <lineage>
        <taxon>Eukaryota</taxon>
        <taxon>Metazoa</taxon>
        <taxon>Spiralia</taxon>
        <taxon>Lophotrochozoa</taxon>
        <taxon>Platyhelminthes</taxon>
        <taxon>Trematoda</taxon>
        <taxon>Digenea</taxon>
        <taxon>Strigeidida</taxon>
        <taxon>Schistosomatoidea</taxon>
        <taxon>Schistosomatidae</taxon>
        <taxon>Schistosoma</taxon>
    </lineage>
</organism>
<evidence type="ECO:0000313" key="12">
    <source>
        <dbReference type="Proteomes" id="UP000050792"/>
    </source>
</evidence>
<keyword evidence="12" id="KW-1185">Reference proteome</keyword>
<dbReference type="Proteomes" id="UP000050792">
    <property type="component" value="Unassembled WGS sequence"/>
</dbReference>
<evidence type="ECO:0000256" key="4">
    <source>
        <dbReference type="ARBA" id="ARBA00022792"/>
    </source>
</evidence>
<evidence type="ECO:0000256" key="1">
    <source>
        <dbReference type="ARBA" id="ARBA00004448"/>
    </source>
</evidence>
<evidence type="ECO:0000313" key="14">
    <source>
        <dbReference type="WBParaSite" id="SRDH1_42130.6"/>
    </source>
</evidence>
<feature type="transmembrane region" description="Helical" evidence="10">
    <location>
        <begin position="286"/>
        <end position="305"/>
    </location>
</feature>
<dbReference type="WBParaSite" id="SRDH1_42130.5">
    <property type="protein sequence ID" value="SRDH1_42130.5"/>
    <property type="gene ID" value="SRDH1_42130"/>
</dbReference>
<feature type="transmembrane region" description="Helical" evidence="10">
    <location>
        <begin position="244"/>
        <end position="266"/>
    </location>
</feature>
<keyword evidence="4" id="KW-0999">Mitochondrion inner membrane</keyword>
<feature type="transmembrane region" description="Helical" evidence="10">
    <location>
        <begin position="166"/>
        <end position="188"/>
    </location>
</feature>
<keyword evidence="7" id="KW-0496">Mitochondrion</keyword>
<evidence type="ECO:0000259" key="11">
    <source>
        <dbReference type="Pfam" id="PF02096"/>
    </source>
</evidence>
<dbReference type="GO" id="GO:0032979">
    <property type="term" value="P:protein insertion into mitochondrial inner membrane from matrix"/>
    <property type="evidence" value="ECO:0007669"/>
    <property type="project" value="TreeGrafter"/>
</dbReference>
<keyword evidence="8 10" id="KW-0472">Membrane</keyword>
<dbReference type="InterPro" id="IPR001708">
    <property type="entry name" value="YidC/ALB3/OXA1/COX18"/>
</dbReference>
<evidence type="ECO:0000256" key="10">
    <source>
        <dbReference type="SAM" id="Phobius"/>
    </source>
</evidence>
<dbReference type="Pfam" id="PF02096">
    <property type="entry name" value="60KD_IMP"/>
    <property type="match status" value="1"/>
</dbReference>
<dbReference type="CDD" id="cd20069">
    <property type="entry name" value="5TM_Oxa1-like"/>
    <property type="match status" value="1"/>
</dbReference>
<evidence type="ECO:0000256" key="2">
    <source>
        <dbReference type="ARBA" id="ARBA00009877"/>
    </source>
</evidence>
<comment type="subcellular location">
    <subcellularLocation>
        <location evidence="9">Membrane</location>
        <topology evidence="9">Multi-pass membrane protein</topology>
    </subcellularLocation>
    <subcellularLocation>
        <location evidence="1">Mitochondrion inner membrane</location>
        <topology evidence="1">Multi-pass membrane protein</topology>
    </subcellularLocation>
</comment>
<dbReference type="AlphaFoldDB" id="A0AA85FA63"/>
<evidence type="ECO:0000256" key="7">
    <source>
        <dbReference type="ARBA" id="ARBA00023128"/>
    </source>
</evidence>
<evidence type="ECO:0000313" key="15">
    <source>
        <dbReference type="WBParaSite" id="SRDH1_42130.7"/>
    </source>
</evidence>
<evidence type="ECO:0000256" key="8">
    <source>
        <dbReference type="ARBA" id="ARBA00023136"/>
    </source>
</evidence>
<evidence type="ECO:0000256" key="3">
    <source>
        <dbReference type="ARBA" id="ARBA00022692"/>
    </source>
</evidence>
<protein>
    <recommendedName>
        <fullName evidence="11">Membrane insertase YidC/Oxa/ALB C-terminal domain-containing protein</fullName>
    </recommendedName>
</protein>
<reference evidence="13 14" key="2">
    <citation type="submission" date="2023-11" db="UniProtKB">
        <authorList>
            <consortium name="WormBaseParasite"/>
        </authorList>
    </citation>
    <scope>IDENTIFICATION</scope>
</reference>
<dbReference type="PANTHER" id="PTHR12428">
    <property type="entry name" value="OXA1"/>
    <property type="match status" value="1"/>
</dbReference>
<comment type="similarity">
    <text evidence="2 9">Belongs to the OXA1/ALB3/YidC family.</text>
</comment>